<comment type="caution">
    <text evidence="1">The sequence shown here is derived from an EMBL/GenBank/DDBJ whole genome shotgun (WGS) entry which is preliminary data.</text>
</comment>
<proteinExistence type="predicted"/>
<protein>
    <submittedName>
        <fullName evidence="1">Uncharacterized protein</fullName>
    </submittedName>
</protein>
<dbReference type="AlphaFoldDB" id="A0A444ZX97"/>
<reference evidence="1 2" key="1">
    <citation type="submission" date="2019-01" db="EMBL/GenBank/DDBJ databases">
        <title>Sequencing of cultivated peanut Arachis hypogaea provides insights into genome evolution and oil improvement.</title>
        <authorList>
            <person name="Chen X."/>
        </authorList>
    </citation>
    <scope>NUCLEOTIDE SEQUENCE [LARGE SCALE GENOMIC DNA]</scope>
    <source>
        <strain evidence="2">cv. Fuhuasheng</strain>
        <tissue evidence="1">Leaves</tissue>
    </source>
</reference>
<organism evidence="1 2">
    <name type="scientific">Arachis hypogaea</name>
    <name type="common">Peanut</name>
    <dbReference type="NCBI Taxonomy" id="3818"/>
    <lineage>
        <taxon>Eukaryota</taxon>
        <taxon>Viridiplantae</taxon>
        <taxon>Streptophyta</taxon>
        <taxon>Embryophyta</taxon>
        <taxon>Tracheophyta</taxon>
        <taxon>Spermatophyta</taxon>
        <taxon>Magnoliopsida</taxon>
        <taxon>eudicotyledons</taxon>
        <taxon>Gunneridae</taxon>
        <taxon>Pentapetalae</taxon>
        <taxon>rosids</taxon>
        <taxon>fabids</taxon>
        <taxon>Fabales</taxon>
        <taxon>Fabaceae</taxon>
        <taxon>Papilionoideae</taxon>
        <taxon>50 kb inversion clade</taxon>
        <taxon>dalbergioids sensu lato</taxon>
        <taxon>Dalbergieae</taxon>
        <taxon>Pterocarpus clade</taxon>
        <taxon>Arachis</taxon>
    </lineage>
</organism>
<keyword evidence="2" id="KW-1185">Reference proteome</keyword>
<dbReference type="STRING" id="3818.A0A444ZX97"/>
<dbReference type="EMBL" id="SDMP01000013">
    <property type="protein sequence ID" value="RYR18808.1"/>
    <property type="molecule type" value="Genomic_DNA"/>
</dbReference>
<sequence length="236" mass="26892">MLTYNFLDVVLVNSEKVFDDILIKVQGRRYSRCSFAKNFKRNGGEAVRDEAGNKGGEKNSKFIASRNGVLQACTLTSALIAPSLYSWCLMLHQLKGCQFWIVHHKYHVTIIHYWSFNRYNHEYDVFISLFSVLFCLQLVLRCGILRFVVFISSSLRLLLNTWTDFADSSQAANLQVLCSLQPLDCMFVAFLPGISENSDKMRKAQVEVDSVLGGNNKLKVDKCFSTLEMAPHLEKL</sequence>
<accession>A0A444ZX97</accession>
<evidence type="ECO:0000313" key="1">
    <source>
        <dbReference type="EMBL" id="RYR18808.1"/>
    </source>
</evidence>
<dbReference type="Proteomes" id="UP000289738">
    <property type="component" value="Chromosome B03"/>
</dbReference>
<evidence type="ECO:0000313" key="2">
    <source>
        <dbReference type="Proteomes" id="UP000289738"/>
    </source>
</evidence>
<gene>
    <name evidence="1" type="ORF">Ahy_B03g063422</name>
</gene>
<name>A0A444ZX97_ARAHY</name>